<dbReference type="Proteomes" id="UP000288859">
    <property type="component" value="Unassembled WGS sequence"/>
</dbReference>
<keyword evidence="1" id="KW-0472">Membrane</keyword>
<reference evidence="2 3" key="1">
    <citation type="submission" date="2017-03" db="EMBL/GenBank/DDBJ databases">
        <title>Genomes of endolithic fungi from Antarctica.</title>
        <authorList>
            <person name="Coleine C."/>
            <person name="Masonjones S."/>
            <person name="Stajich J.E."/>
        </authorList>
    </citation>
    <scope>NUCLEOTIDE SEQUENCE [LARGE SCALE GENOMIC DNA]</scope>
    <source>
        <strain evidence="2 3">CCFEE 6314</strain>
    </source>
</reference>
<accession>A0A438N2H2</accession>
<evidence type="ECO:0000313" key="2">
    <source>
        <dbReference type="EMBL" id="RVX69931.1"/>
    </source>
</evidence>
<evidence type="ECO:0008006" key="4">
    <source>
        <dbReference type="Google" id="ProtNLM"/>
    </source>
</evidence>
<feature type="transmembrane region" description="Helical" evidence="1">
    <location>
        <begin position="12"/>
        <end position="33"/>
    </location>
</feature>
<dbReference type="PANTHER" id="PTHR36535">
    <property type="entry name" value="YALI0E30327P"/>
    <property type="match status" value="1"/>
</dbReference>
<gene>
    <name evidence="2" type="ORF">B0A52_05766</name>
</gene>
<sequence>MSFDSYAKVKGLFVLGITTSTIASGGLLFTSYVHVPGYVKNANDEALLDQWQTMGAIGKSIVPPLALIAGAANLVNSYLTHTQPQHYRFMAAGLLSVAVLPYTVLFLGPTNVELAKRISKSQDRNPELKDQTSIQLIQRWADRSAVRGFLLLASALLSFDGMLHLTF</sequence>
<evidence type="ECO:0000256" key="1">
    <source>
        <dbReference type="SAM" id="Phobius"/>
    </source>
</evidence>
<protein>
    <recommendedName>
        <fullName evidence="4">DUF1772-domain-containing protein</fullName>
    </recommendedName>
</protein>
<dbReference type="VEuPathDB" id="FungiDB:PV10_07836"/>
<feature type="transmembrane region" description="Helical" evidence="1">
    <location>
        <begin position="53"/>
        <end position="75"/>
    </location>
</feature>
<feature type="transmembrane region" description="Helical" evidence="1">
    <location>
        <begin position="87"/>
        <end position="107"/>
    </location>
</feature>
<dbReference type="OrthoDB" id="5954308at2759"/>
<keyword evidence="1" id="KW-0812">Transmembrane</keyword>
<dbReference type="AlphaFoldDB" id="A0A438N2H2"/>
<comment type="caution">
    <text evidence="2">The sequence shown here is derived from an EMBL/GenBank/DDBJ whole genome shotgun (WGS) entry which is preliminary data.</text>
</comment>
<evidence type="ECO:0000313" key="3">
    <source>
        <dbReference type="Proteomes" id="UP000288859"/>
    </source>
</evidence>
<dbReference type="EMBL" id="NAJM01000026">
    <property type="protein sequence ID" value="RVX69931.1"/>
    <property type="molecule type" value="Genomic_DNA"/>
</dbReference>
<name>A0A438N2H2_EXOME</name>
<organism evidence="2 3">
    <name type="scientific">Exophiala mesophila</name>
    <name type="common">Black yeast-like fungus</name>
    <dbReference type="NCBI Taxonomy" id="212818"/>
    <lineage>
        <taxon>Eukaryota</taxon>
        <taxon>Fungi</taxon>
        <taxon>Dikarya</taxon>
        <taxon>Ascomycota</taxon>
        <taxon>Pezizomycotina</taxon>
        <taxon>Eurotiomycetes</taxon>
        <taxon>Chaetothyriomycetidae</taxon>
        <taxon>Chaetothyriales</taxon>
        <taxon>Herpotrichiellaceae</taxon>
        <taxon>Exophiala</taxon>
    </lineage>
</organism>
<dbReference type="Pfam" id="PF08592">
    <property type="entry name" value="Anthrone_oxy"/>
    <property type="match status" value="1"/>
</dbReference>
<dbReference type="InterPro" id="IPR013901">
    <property type="entry name" value="Anthrone_oxy"/>
</dbReference>
<proteinExistence type="predicted"/>
<dbReference type="PANTHER" id="PTHR36535:SF1">
    <property type="entry name" value="DUF1772 DOMAIN-CONTAINING PROTEIN"/>
    <property type="match status" value="1"/>
</dbReference>
<keyword evidence="1" id="KW-1133">Transmembrane helix</keyword>